<feature type="transmembrane region" description="Helical" evidence="6">
    <location>
        <begin position="169"/>
        <end position="189"/>
    </location>
</feature>
<keyword evidence="3 6" id="KW-1133">Transmembrane helix</keyword>
<dbReference type="OrthoDB" id="9180256at2"/>
<dbReference type="PANTHER" id="PTHR23542:SF1">
    <property type="entry name" value="MAJOR FACILITATOR SUPERFAMILY (MFS) PROFILE DOMAIN-CONTAINING PROTEIN"/>
    <property type="match status" value="1"/>
</dbReference>
<keyword evidence="4 6" id="KW-0472">Membrane</keyword>
<dbReference type="InterPro" id="IPR020846">
    <property type="entry name" value="MFS_dom"/>
</dbReference>
<feature type="transmembrane region" description="Helical" evidence="6">
    <location>
        <begin position="46"/>
        <end position="65"/>
    </location>
</feature>
<dbReference type="PANTHER" id="PTHR23542">
    <property type="match status" value="1"/>
</dbReference>
<feature type="transmembrane region" description="Helical" evidence="6">
    <location>
        <begin position="246"/>
        <end position="266"/>
    </location>
</feature>
<feature type="transmembrane region" description="Helical" evidence="6">
    <location>
        <begin position="77"/>
        <end position="97"/>
    </location>
</feature>
<evidence type="ECO:0000256" key="3">
    <source>
        <dbReference type="ARBA" id="ARBA00022989"/>
    </source>
</evidence>
<dbReference type="RefSeq" id="WP_148086165.1">
    <property type="nucleotide sequence ID" value="NZ_RJKE01000001.1"/>
</dbReference>
<protein>
    <submittedName>
        <fullName evidence="8">Putative MFS family arabinose efflux permease</fullName>
    </submittedName>
</protein>
<evidence type="ECO:0000256" key="6">
    <source>
        <dbReference type="SAM" id="Phobius"/>
    </source>
</evidence>
<feature type="region of interest" description="Disordered" evidence="5">
    <location>
        <begin position="391"/>
        <end position="416"/>
    </location>
</feature>
<reference evidence="8 9" key="1">
    <citation type="submission" date="2018-11" db="EMBL/GenBank/DDBJ databases">
        <title>Sequencing the genomes of 1000 actinobacteria strains.</title>
        <authorList>
            <person name="Klenk H.-P."/>
        </authorList>
    </citation>
    <scope>NUCLEOTIDE SEQUENCE [LARGE SCALE GENOMIC DNA]</scope>
    <source>
        <strain evidence="8 9">DSM 44254</strain>
    </source>
</reference>
<keyword evidence="2 6" id="KW-0812">Transmembrane</keyword>
<sequence>MRAYVAVLGTAGAWRFLLPGICARLPQAMLQIGTLLLVEWATGSYGWGGLAAAFAAVAQAVAAPQTGRLADRYGQRAVLVPQVLVHAVALGALLVAAQTGLPPVWLVPLSGLAGATMPQVGSMVRARWAHLLPRGRTSTAFAVEAVTDDLMFTLAPVVLLAVATAASPVWALTGALVLVIAGTLVFAAVRTGRPEPAPAAVSGGTRVLAMRGVAVVAGALLGVGTVFGALQVAITSYTAQIGDPGAAGTIYGTFSAGSLLGGLAFGALRLRGAAPGRLAVLLGALAVALLLPPLASSTGPLYAAAGAAGLVVAPALITGYTVLDGLVPAHVKTEGYTWLTGGTGLGIAAGAALGGQLADRFGPSTAFLLPPVTVGLAAVLVVCRRAHLAARPADPAETGPETVGLDHSTKSLMNRR</sequence>
<feature type="domain" description="Major facilitator superfamily (MFS) profile" evidence="7">
    <location>
        <begin position="210"/>
        <end position="416"/>
    </location>
</feature>
<dbReference type="Gene3D" id="1.20.1250.20">
    <property type="entry name" value="MFS general substrate transporter like domains"/>
    <property type="match status" value="2"/>
</dbReference>
<dbReference type="GO" id="GO:0022857">
    <property type="term" value="F:transmembrane transporter activity"/>
    <property type="evidence" value="ECO:0007669"/>
    <property type="project" value="InterPro"/>
</dbReference>
<dbReference type="PROSITE" id="PS50850">
    <property type="entry name" value="MFS"/>
    <property type="match status" value="1"/>
</dbReference>
<dbReference type="GO" id="GO:0005886">
    <property type="term" value="C:plasma membrane"/>
    <property type="evidence" value="ECO:0007669"/>
    <property type="project" value="UniProtKB-SubCell"/>
</dbReference>
<feature type="transmembrane region" description="Helical" evidence="6">
    <location>
        <begin position="335"/>
        <end position="358"/>
    </location>
</feature>
<keyword evidence="9" id="KW-1185">Reference proteome</keyword>
<gene>
    <name evidence="8" type="ORF">EDD29_6537</name>
</gene>
<accession>A0A3N1D5N0</accession>
<dbReference type="Proteomes" id="UP000272400">
    <property type="component" value="Unassembled WGS sequence"/>
</dbReference>
<evidence type="ECO:0000256" key="4">
    <source>
        <dbReference type="ARBA" id="ARBA00023136"/>
    </source>
</evidence>
<proteinExistence type="predicted"/>
<dbReference type="EMBL" id="RJKE01000001">
    <property type="protein sequence ID" value="ROO88853.1"/>
    <property type="molecule type" value="Genomic_DNA"/>
</dbReference>
<name>A0A3N1D5N0_9ACTN</name>
<evidence type="ECO:0000313" key="8">
    <source>
        <dbReference type="EMBL" id="ROO88853.1"/>
    </source>
</evidence>
<evidence type="ECO:0000256" key="2">
    <source>
        <dbReference type="ARBA" id="ARBA00022692"/>
    </source>
</evidence>
<comment type="subcellular location">
    <subcellularLocation>
        <location evidence="1">Cell membrane</location>
        <topology evidence="1">Multi-pass membrane protein</topology>
    </subcellularLocation>
</comment>
<feature type="transmembrane region" description="Helical" evidence="6">
    <location>
        <begin position="278"/>
        <end position="295"/>
    </location>
</feature>
<feature type="transmembrane region" description="Helical" evidence="6">
    <location>
        <begin position="364"/>
        <end position="383"/>
    </location>
</feature>
<evidence type="ECO:0000256" key="1">
    <source>
        <dbReference type="ARBA" id="ARBA00004651"/>
    </source>
</evidence>
<feature type="transmembrane region" description="Helical" evidence="6">
    <location>
        <begin position="210"/>
        <end position="234"/>
    </location>
</feature>
<evidence type="ECO:0000313" key="9">
    <source>
        <dbReference type="Proteomes" id="UP000272400"/>
    </source>
</evidence>
<evidence type="ECO:0000259" key="7">
    <source>
        <dbReference type="PROSITE" id="PS50850"/>
    </source>
</evidence>
<dbReference type="SUPFAM" id="SSF103473">
    <property type="entry name" value="MFS general substrate transporter"/>
    <property type="match status" value="1"/>
</dbReference>
<dbReference type="Pfam" id="PF07690">
    <property type="entry name" value="MFS_1"/>
    <property type="match status" value="1"/>
</dbReference>
<organism evidence="8 9">
    <name type="scientific">Actinocorallia herbida</name>
    <dbReference type="NCBI Taxonomy" id="58109"/>
    <lineage>
        <taxon>Bacteria</taxon>
        <taxon>Bacillati</taxon>
        <taxon>Actinomycetota</taxon>
        <taxon>Actinomycetes</taxon>
        <taxon>Streptosporangiales</taxon>
        <taxon>Thermomonosporaceae</taxon>
        <taxon>Actinocorallia</taxon>
    </lineage>
</organism>
<feature type="transmembrane region" description="Helical" evidence="6">
    <location>
        <begin position="301"/>
        <end position="323"/>
    </location>
</feature>
<evidence type="ECO:0000256" key="5">
    <source>
        <dbReference type="SAM" id="MobiDB-lite"/>
    </source>
</evidence>
<dbReference type="InterPro" id="IPR011701">
    <property type="entry name" value="MFS"/>
</dbReference>
<dbReference type="InterPro" id="IPR036259">
    <property type="entry name" value="MFS_trans_sf"/>
</dbReference>
<dbReference type="AlphaFoldDB" id="A0A3N1D5N0"/>
<comment type="caution">
    <text evidence="8">The sequence shown here is derived from an EMBL/GenBank/DDBJ whole genome shotgun (WGS) entry which is preliminary data.</text>
</comment>